<comment type="caution">
    <text evidence="1">The sequence shown here is derived from an EMBL/GenBank/DDBJ whole genome shotgun (WGS) entry which is preliminary data.</text>
</comment>
<dbReference type="Proteomes" id="UP000324800">
    <property type="component" value="Unassembled WGS sequence"/>
</dbReference>
<reference evidence="1 2" key="1">
    <citation type="submission" date="2019-03" db="EMBL/GenBank/DDBJ databases">
        <title>Single cell metagenomics reveals metabolic interactions within the superorganism composed of flagellate Streblomastix strix and complex community of Bacteroidetes bacteria on its surface.</title>
        <authorList>
            <person name="Treitli S.C."/>
            <person name="Kolisko M."/>
            <person name="Husnik F."/>
            <person name="Keeling P."/>
            <person name="Hampl V."/>
        </authorList>
    </citation>
    <scope>NUCLEOTIDE SEQUENCE [LARGE SCALE GENOMIC DNA]</scope>
    <source>
        <strain evidence="1">ST1C</strain>
    </source>
</reference>
<accession>A0A5J4TT29</accession>
<proteinExistence type="predicted"/>
<gene>
    <name evidence="1" type="ORF">EZS28_043400</name>
</gene>
<evidence type="ECO:0000313" key="1">
    <source>
        <dbReference type="EMBL" id="KAA6361072.1"/>
    </source>
</evidence>
<name>A0A5J4TT29_9EUKA</name>
<dbReference type="AlphaFoldDB" id="A0A5J4TT29"/>
<protein>
    <submittedName>
        <fullName evidence="1">Uncharacterized protein</fullName>
    </submittedName>
</protein>
<organism evidence="1 2">
    <name type="scientific">Streblomastix strix</name>
    <dbReference type="NCBI Taxonomy" id="222440"/>
    <lineage>
        <taxon>Eukaryota</taxon>
        <taxon>Metamonada</taxon>
        <taxon>Preaxostyla</taxon>
        <taxon>Oxymonadida</taxon>
        <taxon>Streblomastigidae</taxon>
        <taxon>Streblomastix</taxon>
    </lineage>
</organism>
<sequence length="61" mass="7256">MDKKTTVGLKVYTAKFRDYSCDNSDQDAIKENRPYLLFGQFQERQFTYQVSKQPKKKPFAQ</sequence>
<dbReference type="EMBL" id="SNRW01026061">
    <property type="protein sequence ID" value="KAA6361072.1"/>
    <property type="molecule type" value="Genomic_DNA"/>
</dbReference>
<evidence type="ECO:0000313" key="2">
    <source>
        <dbReference type="Proteomes" id="UP000324800"/>
    </source>
</evidence>